<name>A0A0C9YSN3_9AGAM</name>
<dbReference type="HOGENOM" id="CLU_056214_0_0_1"/>
<dbReference type="EMBL" id="KN833779">
    <property type="protein sequence ID" value="KIK19716.1"/>
    <property type="molecule type" value="Genomic_DNA"/>
</dbReference>
<accession>A0A0C9YSN3</accession>
<gene>
    <name evidence="1" type="ORF">PISMIDRAFT_682800</name>
</gene>
<evidence type="ECO:0000313" key="1">
    <source>
        <dbReference type="EMBL" id="KIK19716.1"/>
    </source>
</evidence>
<dbReference type="AlphaFoldDB" id="A0A0C9YSN3"/>
<protein>
    <submittedName>
        <fullName evidence="1">Uncharacterized protein</fullName>
    </submittedName>
</protein>
<reference evidence="1 2" key="1">
    <citation type="submission" date="2014-04" db="EMBL/GenBank/DDBJ databases">
        <authorList>
            <consortium name="DOE Joint Genome Institute"/>
            <person name="Kuo A."/>
            <person name="Kohler A."/>
            <person name="Costa M.D."/>
            <person name="Nagy L.G."/>
            <person name="Floudas D."/>
            <person name="Copeland A."/>
            <person name="Barry K.W."/>
            <person name="Cichocki N."/>
            <person name="Veneault-Fourrey C."/>
            <person name="LaButti K."/>
            <person name="Lindquist E.A."/>
            <person name="Lipzen A."/>
            <person name="Lundell T."/>
            <person name="Morin E."/>
            <person name="Murat C."/>
            <person name="Sun H."/>
            <person name="Tunlid A."/>
            <person name="Henrissat B."/>
            <person name="Grigoriev I.V."/>
            <person name="Hibbett D.S."/>
            <person name="Martin F."/>
            <person name="Nordberg H.P."/>
            <person name="Cantor M.N."/>
            <person name="Hua S.X."/>
        </authorList>
    </citation>
    <scope>NUCLEOTIDE SEQUENCE [LARGE SCALE GENOMIC DNA]</scope>
    <source>
        <strain evidence="1 2">441</strain>
    </source>
</reference>
<proteinExistence type="predicted"/>
<dbReference type="Proteomes" id="UP000054018">
    <property type="component" value="Unassembled WGS sequence"/>
</dbReference>
<reference evidence="2" key="2">
    <citation type="submission" date="2015-01" db="EMBL/GenBank/DDBJ databases">
        <title>Evolutionary Origins and Diversification of the Mycorrhizal Mutualists.</title>
        <authorList>
            <consortium name="DOE Joint Genome Institute"/>
            <consortium name="Mycorrhizal Genomics Consortium"/>
            <person name="Kohler A."/>
            <person name="Kuo A."/>
            <person name="Nagy L.G."/>
            <person name="Floudas D."/>
            <person name="Copeland A."/>
            <person name="Barry K.W."/>
            <person name="Cichocki N."/>
            <person name="Veneault-Fourrey C."/>
            <person name="LaButti K."/>
            <person name="Lindquist E.A."/>
            <person name="Lipzen A."/>
            <person name="Lundell T."/>
            <person name="Morin E."/>
            <person name="Murat C."/>
            <person name="Riley R."/>
            <person name="Ohm R."/>
            <person name="Sun H."/>
            <person name="Tunlid A."/>
            <person name="Henrissat B."/>
            <person name="Grigoriev I.V."/>
            <person name="Hibbett D.S."/>
            <person name="Martin F."/>
        </authorList>
    </citation>
    <scope>NUCLEOTIDE SEQUENCE [LARGE SCALE GENOMIC DNA]</scope>
    <source>
        <strain evidence="2">441</strain>
    </source>
</reference>
<dbReference type="OrthoDB" id="2693171at2759"/>
<organism evidence="1 2">
    <name type="scientific">Pisolithus microcarpus 441</name>
    <dbReference type="NCBI Taxonomy" id="765257"/>
    <lineage>
        <taxon>Eukaryota</taxon>
        <taxon>Fungi</taxon>
        <taxon>Dikarya</taxon>
        <taxon>Basidiomycota</taxon>
        <taxon>Agaricomycotina</taxon>
        <taxon>Agaricomycetes</taxon>
        <taxon>Agaricomycetidae</taxon>
        <taxon>Boletales</taxon>
        <taxon>Sclerodermatineae</taxon>
        <taxon>Pisolithaceae</taxon>
        <taxon>Pisolithus</taxon>
    </lineage>
</organism>
<sequence length="310" mass="35292">MPRTRAQTRAMMIERSRQQLPQSTVLLHMERNIQVFLEHAQHNPTIVRAVKSFHIILYCLLRLCNIADLQLILPSLKPFHWGQLLHGVRFHQLDLLSINAPHTVVAEFLEYHPGITFLSVNACGVIRGPCPLDGRKLPALCDVSAPTRCVMWLVLNNPISHVTTLQFSKADLAPIRTLVASLLTSTANLTVLQLEVSPTDYMPLDTLVRHIPALRALKLTEVTKPGLAAPVSQRCCWKDVNVNTNQEHAVIGFWGGRELPHPNLQRIVVWYLYGVPQERMVFWECHWSPAERYDWVKTCDMVHLDDSSFV</sequence>
<keyword evidence="2" id="KW-1185">Reference proteome</keyword>
<evidence type="ECO:0000313" key="2">
    <source>
        <dbReference type="Proteomes" id="UP000054018"/>
    </source>
</evidence>